<evidence type="ECO:0000313" key="3">
    <source>
        <dbReference type="Proteomes" id="UP000325313"/>
    </source>
</evidence>
<name>A0A5B0SMV2_PUCGR</name>
<evidence type="ECO:0000313" key="2">
    <source>
        <dbReference type="EMBL" id="KAA1138975.1"/>
    </source>
</evidence>
<accession>A0A5B0SMV2</accession>
<gene>
    <name evidence="2" type="ORF">PGTUg99_032196</name>
</gene>
<comment type="caution">
    <text evidence="2">The sequence shown here is derived from an EMBL/GenBank/DDBJ whole genome shotgun (WGS) entry which is preliminary data.</text>
</comment>
<evidence type="ECO:0000256" key="1">
    <source>
        <dbReference type="SAM" id="MobiDB-lite"/>
    </source>
</evidence>
<dbReference type="AlphaFoldDB" id="A0A5B0SMV2"/>
<proteinExistence type="predicted"/>
<feature type="compositionally biased region" description="Polar residues" evidence="1">
    <location>
        <begin position="192"/>
        <end position="202"/>
    </location>
</feature>
<reference evidence="2 3" key="1">
    <citation type="submission" date="2019-05" db="EMBL/GenBank/DDBJ databases">
        <title>Emergence of the Ug99 lineage of the wheat stem rust pathogen through somatic hybridization.</title>
        <authorList>
            <person name="Li F."/>
            <person name="Upadhyaya N.M."/>
            <person name="Sperschneider J."/>
            <person name="Matny O."/>
            <person name="Nguyen-Phuc H."/>
            <person name="Mago R."/>
            <person name="Raley C."/>
            <person name="Miller M.E."/>
            <person name="Silverstein K.A.T."/>
            <person name="Henningsen E."/>
            <person name="Hirsch C.D."/>
            <person name="Visser B."/>
            <person name="Pretorius Z.A."/>
            <person name="Steffenson B.J."/>
            <person name="Schwessinger B."/>
            <person name="Dodds P.N."/>
            <person name="Figueroa M."/>
        </authorList>
    </citation>
    <scope>NUCLEOTIDE SEQUENCE [LARGE SCALE GENOMIC DNA]</scope>
    <source>
        <strain evidence="2 3">Ug99</strain>
    </source>
</reference>
<protein>
    <submittedName>
        <fullName evidence="2">Uncharacterized protein</fullName>
    </submittedName>
</protein>
<organism evidence="2 3">
    <name type="scientific">Puccinia graminis f. sp. tritici</name>
    <dbReference type="NCBI Taxonomy" id="56615"/>
    <lineage>
        <taxon>Eukaryota</taxon>
        <taxon>Fungi</taxon>
        <taxon>Dikarya</taxon>
        <taxon>Basidiomycota</taxon>
        <taxon>Pucciniomycotina</taxon>
        <taxon>Pucciniomycetes</taxon>
        <taxon>Pucciniales</taxon>
        <taxon>Pucciniaceae</taxon>
        <taxon>Puccinia</taxon>
    </lineage>
</organism>
<dbReference type="Proteomes" id="UP000325313">
    <property type="component" value="Unassembled WGS sequence"/>
</dbReference>
<sequence length="414" mass="46989">MHHLPTPTSEIRIDEDAVKSYPSPSFCSPAPVTSEILPRKNVFNKGEMQAFNHEILSIATGPAAPLFPPLNQEEREILSQIIKLTPPNTNAFNALLSPYENTLRRYRIDPKIDDKYYTFLLKLSLVPGSDWKQKWARVLSDQAISSGLPPKQAIVPTATQVHPTAHDPRRIKQTVYSGTQDKEKWKAINSNVKPATHQTAADSKSRPPKSVHFLPSKAEENDHNQIKEPPAARDLSLPVELQSEIIQSKMTLLIDPIDVKARKFRREQLLARCMNKWMNSIIYWNTLNSEAQSARRVLDISTAHQTWTRKFRNRENKLKLVDTSYNTRSMEEADGFEDNPEEITSLEECLSKNQRNEGKEPGSRVVNFVLANAGWSSQKVQSWHFEVQILSYTFSGIGLFLGGDVYLQSSSKLD</sequence>
<feature type="region of interest" description="Disordered" evidence="1">
    <location>
        <begin position="192"/>
        <end position="226"/>
    </location>
</feature>
<dbReference type="EMBL" id="VDEP01000001">
    <property type="protein sequence ID" value="KAA1138975.1"/>
    <property type="molecule type" value="Genomic_DNA"/>
</dbReference>
<feature type="compositionally biased region" description="Basic and acidic residues" evidence="1">
    <location>
        <begin position="217"/>
        <end position="226"/>
    </location>
</feature>